<name>A0A1H9LBI3_BUTFI</name>
<proteinExistence type="predicted"/>
<dbReference type="Proteomes" id="UP000182584">
    <property type="component" value="Unassembled WGS sequence"/>
</dbReference>
<reference evidence="1 2" key="1">
    <citation type="submission" date="2016-10" db="EMBL/GenBank/DDBJ databases">
        <authorList>
            <person name="de Groot N.N."/>
        </authorList>
    </citation>
    <scope>NUCLEOTIDE SEQUENCE [LARGE SCALE GENOMIC DNA]</scope>
    <source>
        <strain evidence="1 2">AR40</strain>
    </source>
</reference>
<protein>
    <submittedName>
        <fullName evidence="1">Uncharacterized protein</fullName>
    </submittedName>
</protein>
<dbReference type="OrthoDB" id="9890013at2"/>
<organism evidence="1 2">
    <name type="scientific">Butyrivibrio fibrisolvens</name>
    <dbReference type="NCBI Taxonomy" id="831"/>
    <lineage>
        <taxon>Bacteria</taxon>
        <taxon>Bacillati</taxon>
        <taxon>Bacillota</taxon>
        <taxon>Clostridia</taxon>
        <taxon>Lachnospirales</taxon>
        <taxon>Lachnospiraceae</taxon>
        <taxon>Butyrivibrio</taxon>
    </lineage>
</organism>
<dbReference type="AlphaFoldDB" id="A0A1H9LBI3"/>
<evidence type="ECO:0000313" key="2">
    <source>
        <dbReference type="Proteomes" id="UP000182584"/>
    </source>
</evidence>
<sequence>MSRIMVDIDQLVRDSQSVSEHLTRIRNLRQDEPKELKEQGDNVESGIEEYSRCIRFAADNYNRMRSEVRDVISSISI</sequence>
<evidence type="ECO:0000313" key="1">
    <source>
        <dbReference type="EMBL" id="SER08871.1"/>
    </source>
</evidence>
<dbReference type="EMBL" id="FOGJ01000002">
    <property type="protein sequence ID" value="SER08871.1"/>
    <property type="molecule type" value="Genomic_DNA"/>
</dbReference>
<accession>A0A1H9LBI3</accession>
<gene>
    <name evidence="1" type="ORF">SAMN04487884_10217</name>
</gene>
<dbReference type="RefSeq" id="WP_022752938.1">
    <property type="nucleotide sequence ID" value="NZ_CP065800.1"/>
</dbReference>